<dbReference type="InterPro" id="IPR029055">
    <property type="entry name" value="Ntn_hydrolases_N"/>
</dbReference>
<reference evidence="5" key="1">
    <citation type="journal article" date="2020" name="Stud. Mycol.">
        <title>101 Dothideomycetes genomes: a test case for predicting lifestyles and emergence of pathogens.</title>
        <authorList>
            <person name="Haridas S."/>
            <person name="Albert R."/>
            <person name="Binder M."/>
            <person name="Bloem J."/>
            <person name="Labutti K."/>
            <person name="Salamov A."/>
            <person name="Andreopoulos B."/>
            <person name="Baker S."/>
            <person name="Barry K."/>
            <person name="Bills G."/>
            <person name="Bluhm B."/>
            <person name="Cannon C."/>
            <person name="Castanera R."/>
            <person name="Culley D."/>
            <person name="Daum C."/>
            <person name="Ezra D."/>
            <person name="Gonzalez J."/>
            <person name="Henrissat B."/>
            <person name="Kuo A."/>
            <person name="Liang C."/>
            <person name="Lipzen A."/>
            <person name="Lutzoni F."/>
            <person name="Magnuson J."/>
            <person name="Mondo S."/>
            <person name="Nolan M."/>
            <person name="Ohm R."/>
            <person name="Pangilinan J."/>
            <person name="Park H.-J."/>
            <person name="Ramirez L."/>
            <person name="Alfaro M."/>
            <person name="Sun H."/>
            <person name="Tritt A."/>
            <person name="Yoshinaga Y."/>
            <person name="Zwiers L.-H."/>
            <person name="Turgeon B."/>
            <person name="Goodwin S."/>
            <person name="Spatafora J."/>
            <person name="Crous P."/>
            <person name="Grigoriev I."/>
        </authorList>
    </citation>
    <scope>NUCLEOTIDE SEQUENCE</scope>
    <source>
        <strain evidence="5">ATCC 16933</strain>
    </source>
</reference>
<gene>
    <name evidence="5" type="ORF">BDY21DRAFT_282675</name>
</gene>
<dbReference type="CDD" id="cd03766">
    <property type="entry name" value="Gn_AT_II_novel"/>
    <property type="match status" value="1"/>
</dbReference>
<sequence length="575" mass="63021">MCGIYAAISKHRYAHPTDAVRELLDKRGPDTQTQHVDIESTSAAGTVHYLSFQASVLALRGDHVARQPLRHPETGSVLCWNGEAWAASNVPLRGNDSEHILKLFSDACSAPFDEGQGQFNQRILQAIASIRGPYAFAYYDVPNGKLYYSRDCLGRRSLLINRSDDTGDLILSSVANGSDATSWLEVEAAGVYMVDLSEASNQYIVHYAPYSYEADRVREVTETAEGLVLPYPKLNKNLPSHSSFKLNLTSPHVASLESHLRESIVLRLQPSSLGDLQTGNVASPKPRIAILFSGGLDCSLLARLAHDIVPIAESIDLLNVAFENPRIQRSAPCSSAPYETCPDRITARTSLAELQRMCPERQWRLVEIDVPYAETLAHRPIVIGLIHPHNTEMDLSISLALYFAARGVGTITTATDAASSTRNPYATPARVLLSGLGADELFGGYQRHALAFAHGGFAALADELDLDISRLGKRNLGRDDRVLSHWGKEVRYPYLDEGVVGWAMRARVWEKCGFGAETSGEDGDLSLGPEKKVLRLVAKRCGLQIVAAERKRAIQFGARTAKMETGRMKGTQILS</sequence>
<dbReference type="SUPFAM" id="SSF56235">
    <property type="entry name" value="N-terminal nucleophile aminohydrolases (Ntn hydrolases)"/>
    <property type="match status" value="1"/>
</dbReference>
<feature type="domain" description="Glutamine amidotransferase type-2" evidence="4">
    <location>
        <begin position="2"/>
        <end position="197"/>
    </location>
</feature>
<dbReference type="InterPro" id="IPR051857">
    <property type="entry name" value="Asn_synthetase_domain"/>
</dbReference>
<keyword evidence="1" id="KW-0028">Amino-acid biosynthesis</keyword>
<evidence type="ECO:0000259" key="4">
    <source>
        <dbReference type="PROSITE" id="PS51278"/>
    </source>
</evidence>
<dbReference type="Gene3D" id="3.60.20.10">
    <property type="entry name" value="Glutamine Phosphoribosylpyrophosphate, subunit 1, domain 1"/>
    <property type="match status" value="1"/>
</dbReference>
<keyword evidence="2" id="KW-0061">Asparagine biosynthesis</keyword>
<dbReference type="GO" id="GO:0004066">
    <property type="term" value="F:asparagine synthase (glutamine-hydrolyzing) activity"/>
    <property type="evidence" value="ECO:0007669"/>
    <property type="project" value="InterPro"/>
</dbReference>
<protein>
    <submittedName>
        <fullName evidence="5">Asparagine synthase</fullName>
    </submittedName>
</protein>
<dbReference type="InterPro" id="IPR014729">
    <property type="entry name" value="Rossmann-like_a/b/a_fold"/>
</dbReference>
<keyword evidence="6" id="KW-1185">Reference proteome</keyword>
<dbReference type="Pfam" id="PF00733">
    <property type="entry name" value="Asn_synthase"/>
    <property type="match status" value="1"/>
</dbReference>
<dbReference type="PROSITE" id="PS51278">
    <property type="entry name" value="GATASE_TYPE_2"/>
    <property type="match status" value="1"/>
</dbReference>
<accession>A0A6A6P5G6</accession>
<dbReference type="Proteomes" id="UP000799766">
    <property type="component" value="Unassembled WGS sequence"/>
</dbReference>
<name>A0A6A6P5G6_9PEZI</name>
<dbReference type="PANTHER" id="PTHR45937:SF1">
    <property type="entry name" value="ASPARAGINE SYNTHETASE DOMAIN-CONTAINING PROTEIN 1"/>
    <property type="match status" value="1"/>
</dbReference>
<dbReference type="OrthoDB" id="10252281at2759"/>
<dbReference type="PANTHER" id="PTHR45937">
    <property type="entry name" value="ASPARAGINE SYNTHETASE DOMAIN-CONTAINING PROTEIN 1"/>
    <property type="match status" value="1"/>
</dbReference>
<dbReference type="InterPro" id="IPR001962">
    <property type="entry name" value="Asn_synthase"/>
</dbReference>
<evidence type="ECO:0000256" key="2">
    <source>
        <dbReference type="ARBA" id="ARBA00022888"/>
    </source>
</evidence>
<dbReference type="Gene3D" id="3.40.50.620">
    <property type="entry name" value="HUPs"/>
    <property type="match status" value="1"/>
</dbReference>
<dbReference type="SUPFAM" id="SSF52402">
    <property type="entry name" value="Adenine nucleotide alpha hydrolases-like"/>
    <property type="match status" value="1"/>
</dbReference>
<dbReference type="EMBL" id="MU001676">
    <property type="protein sequence ID" value="KAF2459018.1"/>
    <property type="molecule type" value="Genomic_DNA"/>
</dbReference>
<proteinExistence type="predicted"/>
<organism evidence="5 6">
    <name type="scientific">Lineolata rhizophorae</name>
    <dbReference type="NCBI Taxonomy" id="578093"/>
    <lineage>
        <taxon>Eukaryota</taxon>
        <taxon>Fungi</taxon>
        <taxon>Dikarya</taxon>
        <taxon>Ascomycota</taxon>
        <taxon>Pezizomycotina</taxon>
        <taxon>Dothideomycetes</taxon>
        <taxon>Dothideomycetes incertae sedis</taxon>
        <taxon>Lineolatales</taxon>
        <taxon>Lineolataceae</taxon>
        <taxon>Lineolata</taxon>
    </lineage>
</organism>
<evidence type="ECO:0000313" key="6">
    <source>
        <dbReference type="Proteomes" id="UP000799766"/>
    </source>
</evidence>
<evidence type="ECO:0000256" key="1">
    <source>
        <dbReference type="ARBA" id="ARBA00022605"/>
    </source>
</evidence>
<evidence type="ECO:0000313" key="5">
    <source>
        <dbReference type="EMBL" id="KAF2459018.1"/>
    </source>
</evidence>
<dbReference type="GO" id="GO:0006529">
    <property type="term" value="P:asparagine biosynthetic process"/>
    <property type="evidence" value="ECO:0007669"/>
    <property type="project" value="UniProtKB-KW"/>
</dbReference>
<dbReference type="AlphaFoldDB" id="A0A6A6P5G6"/>
<evidence type="ECO:0000256" key="3">
    <source>
        <dbReference type="ARBA" id="ARBA00022962"/>
    </source>
</evidence>
<dbReference type="InterPro" id="IPR017932">
    <property type="entry name" value="GATase_2_dom"/>
</dbReference>
<dbReference type="CDD" id="cd01991">
    <property type="entry name" value="Asn_synthase_B_C"/>
    <property type="match status" value="1"/>
</dbReference>
<keyword evidence="3" id="KW-0315">Glutamine amidotransferase</keyword>